<sequence>MKLLVKNKIIIAMSALIVGVLVSGTAYAEGDCEPTYGGGEKCVFNKSFEIEKEARIGDSGDFKDKVTGVEEDDTVQFRIRIKNVGDIEVDEMKYEDFLPEEMERVGGNGLTEEWNDFEPDERVEFIIKAKIKESEFDRKNFDKCIVNKVELTYKDDFEGSDTATVCYSEVTDLPETGAGSTVAVTLLGLGLAVAGTLSKRKIS</sequence>
<comment type="caution">
    <text evidence="2">The sequence shown here is derived from an EMBL/GenBank/DDBJ whole genome shotgun (WGS) entry which is preliminary data.</text>
</comment>
<dbReference type="Proteomes" id="UP000034163">
    <property type="component" value="Unassembled WGS sequence"/>
</dbReference>
<dbReference type="EMBL" id="LCBS01000013">
    <property type="protein sequence ID" value="KKS16768.1"/>
    <property type="molecule type" value="Genomic_DNA"/>
</dbReference>
<reference evidence="2 3" key="1">
    <citation type="journal article" date="2015" name="Nature">
        <title>rRNA introns, odd ribosomes, and small enigmatic genomes across a large radiation of phyla.</title>
        <authorList>
            <person name="Brown C.T."/>
            <person name="Hug L.A."/>
            <person name="Thomas B.C."/>
            <person name="Sharon I."/>
            <person name="Castelle C.J."/>
            <person name="Singh A."/>
            <person name="Wilkins M.J."/>
            <person name="Williams K.H."/>
            <person name="Banfield J.F."/>
        </authorList>
    </citation>
    <scope>NUCLEOTIDE SEQUENCE [LARGE SCALE GENOMIC DNA]</scope>
</reference>
<organism evidence="2 3">
    <name type="scientific">candidate division WWE3 bacterium GW2011_GWB1_41_6</name>
    <dbReference type="NCBI Taxonomy" id="1619112"/>
    <lineage>
        <taxon>Bacteria</taxon>
        <taxon>Katanobacteria</taxon>
    </lineage>
</organism>
<name>A0A0G0ZUQ3_UNCKA</name>
<evidence type="ECO:0000256" key="1">
    <source>
        <dbReference type="SAM" id="SignalP"/>
    </source>
</evidence>
<dbReference type="AlphaFoldDB" id="A0A0G0ZUQ3"/>
<evidence type="ECO:0000313" key="2">
    <source>
        <dbReference type="EMBL" id="KKS16768.1"/>
    </source>
</evidence>
<evidence type="ECO:0000313" key="3">
    <source>
        <dbReference type="Proteomes" id="UP000034163"/>
    </source>
</evidence>
<evidence type="ECO:0008006" key="4">
    <source>
        <dbReference type="Google" id="ProtNLM"/>
    </source>
</evidence>
<dbReference type="NCBIfam" id="TIGR01167">
    <property type="entry name" value="LPXTG_anchor"/>
    <property type="match status" value="1"/>
</dbReference>
<protein>
    <recommendedName>
        <fullName evidence="4">DUF11 domain-containing protein</fullName>
    </recommendedName>
</protein>
<accession>A0A0G0ZUQ3</accession>
<gene>
    <name evidence="2" type="ORF">UU72_C0013G0031</name>
</gene>
<feature type="signal peptide" evidence="1">
    <location>
        <begin position="1"/>
        <end position="28"/>
    </location>
</feature>
<proteinExistence type="predicted"/>
<feature type="chain" id="PRO_5002535840" description="DUF11 domain-containing protein" evidence="1">
    <location>
        <begin position="29"/>
        <end position="203"/>
    </location>
</feature>
<keyword evidence="1" id="KW-0732">Signal</keyword>